<dbReference type="InterPro" id="IPR004598">
    <property type="entry name" value="TFIIH_p52/Tfb2"/>
</dbReference>
<evidence type="ECO:0000256" key="3">
    <source>
        <dbReference type="ARBA" id="ARBA00007132"/>
    </source>
</evidence>
<accession>A0ABQ7HY61</accession>
<name>A0ABQ7HY61_9MICR</name>
<evidence type="ECO:0000259" key="10">
    <source>
        <dbReference type="Pfam" id="PF18307"/>
    </source>
</evidence>
<protein>
    <recommendedName>
        <fullName evidence="9">RNA polymerase II transcription factor B subunit 2</fullName>
    </recommendedName>
</protein>
<evidence type="ECO:0000256" key="9">
    <source>
        <dbReference type="RuleBase" id="RU364024"/>
    </source>
</evidence>
<evidence type="ECO:0000256" key="2">
    <source>
        <dbReference type="ARBA" id="ARBA00004123"/>
    </source>
</evidence>
<dbReference type="EMBL" id="SBIQ01000131">
    <property type="protein sequence ID" value="KAF7683094.1"/>
    <property type="molecule type" value="Genomic_DNA"/>
</dbReference>
<dbReference type="InterPro" id="IPR040662">
    <property type="entry name" value="Tfb2_C"/>
</dbReference>
<keyword evidence="6 9" id="KW-0804">Transcription</keyword>
<evidence type="ECO:0000256" key="5">
    <source>
        <dbReference type="ARBA" id="ARBA00023015"/>
    </source>
</evidence>
<comment type="function">
    <text evidence="9">Component of the general transcription and DNA repair factor IIH (TFIIH) core complex which is involved in general and transcription-coupled nucleotide excision repair (NER) of damaged DNA.</text>
</comment>
<keyword evidence="12" id="KW-1185">Reference proteome</keyword>
<gene>
    <name evidence="11" type="primary">TFB2</name>
    <name evidence="11" type="ORF">TCON_1696</name>
</gene>
<comment type="subcellular location">
    <subcellularLocation>
        <location evidence="2 9">Nucleus</location>
    </subcellularLocation>
</comment>
<proteinExistence type="inferred from homology"/>
<keyword evidence="8 9" id="KW-0539">Nucleus</keyword>
<comment type="function">
    <text evidence="1">Component of the general transcription and DNA repair factor IIH (TFIIH) core complex, which is involved in general and transcription-coupled nucleotide excision repair (NER) of damaged DNA and, when complexed to TFIIK, in RNA transcription by RNA polymerase II. In NER, TFIIH acts by opening DNA around the lesion to allow the excision of the damaged oligonucleotide and its replacement by a new DNA fragment. In transcription, TFIIH has an essential role in transcription initiation. When the pre-initiation complex (PIC) has been established, TFIIH is required for promoter opening and promoter escape. Phosphorylation of the C-terminal tail (CTD) of the largest subunit of RNA polymerase II by the kinase module TFIIK controls the initiation of transcription.</text>
</comment>
<sequence length="397" mass="46311">MDKKYSSIIEYLSDTSIDSQKYLYKHPHFAIALLQILDDYTAQLVFDLLVEAVNIFEYPTSKELSSSLRILKRINLINKKKRQIFLNEEFRLSILKAFEVPYEGGEPEKSDKSNKFDELVHYIVSPSRFHNKNSYDEFLMFTELIDSSRNITHHGFGFLLKTKKEQLWFLLLSTIKFISKSEEEELKYILVICEIGAQGRRYNLGNDKVAFKLFSTLSKLGFCVLSNGEVYLYDTFSLLFRNEVSTSHEYLVVETNYKIYGYTESPHDMAILSIFSRLNYQLPNLLVGQISEHSVFAAFERGITSQQINHYLKSHTKGKILPPTVADQITIWESKRNRITETEGYLYSNFSNYSDFLKVYEFCKSNEYLVGVDEEKRNLIVGLADHNKVKEFVKKNI</sequence>
<comment type="caution">
    <text evidence="11">The sequence shown here is derived from an EMBL/GenBank/DDBJ whole genome shotgun (WGS) entry which is preliminary data.</text>
</comment>
<keyword evidence="4 9" id="KW-0227">DNA damage</keyword>
<keyword evidence="5 9" id="KW-0805">Transcription regulation</keyword>
<evidence type="ECO:0000256" key="1">
    <source>
        <dbReference type="ARBA" id="ARBA00002817"/>
    </source>
</evidence>
<dbReference type="PANTHER" id="PTHR13152:SF0">
    <property type="entry name" value="GENERAL TRANSCRIPTION FACTOR IIH SUBUNIT 4"/>
    <property type="match status" value="1"/>
</dbReference>
<dbReference type="PANTHER" id="PTHR13152">
    <property type="entry name" value="TFIIH, POLYPEPTIDE 4"/>
    <property type="match status" value="1"/>
</dbReference>
<dbReference type="Proteomes" id="UP001516464">
    <property type="component" value="Unassembled WGS sequence"/>
</dbReference>
<dbReference type="Gene3D" id="3.30.70.2610">
    <property type="match status" value="1"/>
</dbReference>
<evidence type="ECO:0000256" key="4">
    <source>
        <dbReference type="ARBA" id="ARBA00022763"/>
    </source>
</evidence>
<evidence type="ECO:0000256" key="8">
    <source>
        <dbReference type="ARBA" id="ARBA00023242"/>
    </source>
</evidence>
<feature type="domain" description="Transcription factor Tfb2 C-terminal" evidence="10">
    <location>
        <begin position="327"/>
        <end position="394"/>
    </location>
</feature>
<dbReference type="Pfam" id="PF18307">
    <property type="entry name" value="Tfb2_C"/>
    <property type="match status" value="1"/>
</dbReference>
<organism evidence="11 12">
    <name type="scientific">Astathelohania contejeani</name>
    <dbReference type="NCBI Taxonomy" id="164912"/>
    <lineage>
        <taxon>Eukaryota</taxon>
        <taxon>Fungi</taxon>
        <taxon>Fungi incertae sedis</taxon>
        <taxon>Microsporidia</taxon>
        <taxon>Astathelohaniidae</taxon>
        <taxon>Astathelohania</taxon>
    </lineage>
</organism>
<evidence type="ECO:0000313" key="12">
    <source>
        <dbReference type="Proteomes" id="UP001516464"/>
    </source>
</evidence>
<evidence type="ECO:0000256" key="7">
    <source>
        <dbReference type="ARBA" id="ARBA00023204"/>
    </source>
</evidence>
<comment type="similarity">
    <text evidence="3 9">Belongs to the TFB2 family.</text>
</comment>
<dbReference type="Pfam" id="PF03849">
    <property type="entry name" value="Tfb2"/>
    <property type="match status" value="1"/>
</dbReference>
<evidence type="ECO:0000256" key="6">
    <source>
        <dbReference type="ARBA" id="ARBA00023163"/>
    </source>
</evidence>
<keyword evidence="7 9" id="KW-0234">DNA repair</keyword>
<reference evidence="11 12" key="1">
    <citation type="submission" date="2019-01" db="EMBL/GenBank/DDBJ databases">
        <title>Genomes sequencing and comparative genomics of infectious freshwater microsporidia, Cucumispora dikerogammari and Thelohania contejeani.</title>
        <authorList>
            <person name="Cormier A."/>
            <person name="Giraud I."/>
            <person name="Wattier R."/>
            <person name="Teixeira M."/>
            <person name="Grandjean F."/>
            <person name="Rigaud T."/>
            <person name="Cordaux R."/>
        </authorList>
    </citation>
    <scope>NUCLEOTIDE SEQUENCE [LARGE SCALE GENOMIC DNA]</scope>
    <source>
        <strain evidence="11">T1</strain>
        <tissue evidence="11">Spores</tissue>
    </source>
</reference>
<evidence type="ECO:0000313" key="11">
    <source>
        <dbReference type="EMBL" id="KAF7683094.1"/>
    </source>
</evidence>